<dbReference type="AlphaFoldDB" id="S8E4G8"/>
<keyword evidence="8" id="KW-0560">Oxidoreductase</keyword>
<evidence type="ECO:0000256" key="2">
    <source>
        <dbReference type="ARBA" id="ARBA00004167"/>
    </source>
</evidence>
<dbReference type="GO" id="GO:0004497">
    <property type="term" value="F:monooxygenase activity"/>
    <property type="evidence" value="ECO:0007669"/>
    <property type="project" value="UniProtKB-KW"/>
</dbReference>
<dbReference type="EMBL" id="KE504152">
    <property type="protein sequence ID" value="EPT00017.1"/>
    <property type="molecule type" value="Genomic_DNA"/>
</dbReference>
<keyword evidence="6" id="KW-0479">Metal-binding</keyword>
<dbReference type="GO" id="GO:0020037">
    <property type="term" value="F:heme binding"/>
    <property type="evidence" value="ECO:0007669"/>
    <property type="project" value="InterPro"/>
</dbReference>
<keyword evidence="4" id="KW-0349">Heme</keyword>
<evidence type="ECO:0008006" key="14">
    <source>
        <dbReference type="Google" id="ProtNLM"/>
    </source>
</evidence>
<dbReference type="GO" id="GO:0005506">
    <property type="term" value="F:iron ion binding"/>
    <property type="evidence" value="ECO:0007669"/>
    <property type="project" value="InterPro"/>
</dbReference>
<evidence type="ECO:0000256" key="4">
    <source>
        <dbReference type="ARBA" id="ARBA00022617"/>
    </source>
</evidence>
<comment type="subcellular location">
    <subcellularLocation>
        <location evidence="2">Membrane</location>
        <topology evidence="2">Single-pass membrane protein</topology>
    </subcellularLocation>
</comment>
<sequence length="69" mass="7890">TQAVVNSFILAMVLHPDVYARAQAEMDRVVGSNRLPTLKDRDRLPYLSCVLKETYRCVAIYSMYHGMIV</sequence>
<feature type="non-terminal residue" evidence="12">
    <location>
        <position position="1"/>
    </location>
</feature>
<dbReference type="GO" id="GO:0016705">
    <property type="term" value="F:oxidoreductase activity, acting on paired donors, with incorporation or reduction of molecular oxygen"/>
    <property type="evidence" value="ECO:0007669"/>
    <property type="project" value="InterPro"/>
</dbReference>
<gene>
    <name evidence="12" type="ORF">FOMPIDRAFT_1123454</name>
</gene>
<dbReference type="InterPro" id="IPR050364">
    <property type="entry name" value="Cytochrome_P450_fung"/>
</dbReference>
<dbReference type="SUPFAM" id="SSF48264">
    <property type="entry name" value="Cytochrome P450"/>
    <property type="match status" value="1"/>
</dbReference>
<reference evidence="12 13" key="1">
    <citation type="journal article" date="2012" name="Science">
        <title>The Paleozoic origin of enzymatic lignin decomposition reconstructed from 31 fungal genomes.</title>
        <authorList>
            <person name="Floudas D."/>
            <person name="Binder M."/>
            <person name="Riley R."/>
            <person name="Barry K."/>
            <person name="Blanchette R.A."/>
            <person name="Henrissat B."/>
            <person name="Martinez A.T."/>
            <person name="Otillar R."/>
            <person name="Spatafora J.W."/>
            <person name="Yadav J.S."/>
            <person name="Aerts A."/>
            <person name="Benoit I."/>
            <person name="Boyd A."/>
            <person name="Carlson A."/>
            <person name="Copeland A."/>
            <person name="Coutinho P.M."/>
            <person name="de Vries R.P."/>
            <person name="Ferreira P."/>
            <person name="Findley K."/>
            <person name="Foster B."/>
            <person name="Gaskell J."/>
            <person name="Glotzer D."/>
            <person name="Gorecki P."/>
            <person name="Heitman J."/>
            <person name="Hesse C."/>
            <person name="Hori C."/>
            <person name="Igarashi K."/>
            <person name="Jurgens J.A."/>
            <person name="Kallen N."/>
            <person name="Kersten P."/>
            <person name="Kohler A."/>
            <person name="Kuees U."/>
            <person name="Kumar T.K.A."/>
            <person name="Kuo A."/>
            <person name="LaButti K."/>
            <person name="Larrondo L.F."/>
            <person name="Lindquist E."/>
            <person name="Ling A."/>
            <person name="Lombard V."/>
            <person name="Lucas S."/>
            <person name="Lundell T."/>
            <person name="Martin R."/>
            <person name="McLaughlin D.J."/>
            <person name="Morgenstern I."/>
            <person name="Morin E."/>
            <person name="Murat C."/>
            <person name="Nagy L.G."/>
            <person name="Nolan M."/>
            <person name="Ohm R.A."/>
            <person name="Patyshakuliyeva A."/>
            <person name="Rokas A."/>
            <person name="Ruiz-Duenas F.J."/>
            <person name="Sabat G."/>
            <person name="Salamov A."/>
            <person name="Samejima M."/>
            <person name="Schmutz J."/>
            <person name="Slot J.C."/>
            <person name="St John F."/>
            <person name="Stenlid J."/>
            <person name="Sun H."/>
            <person name="Sun S."/>
            <person name="Syed K."/>
            <person name="Tsang A."/>
            <person name="Wiebenga A."/>
            <person name="Young D."/>
            <person name="Pisabarro A."/>
            <person name="Eastwood D.C."/>
            <person name="Martin F."/>
            <person name="Cullen D."/>
            <person name="Grigoriev I.V."/>
            <person name="Hibbett D.S."/>
        </authorList>
    </citation>
    <scope>NUCLEOTIDE SEQUENCE</scope>
    <source>
        <strain evidence="13">FP-58527</strain>
    </source>
</reference>
<evidence type="ECO:0000256" key="10">
    <source>
        <dbReference type="ARBA" id="ARBA00023033"/>
    </source>
</evidence>
<dbReference type="InterPro" id="IPR001128">
    <property type="entry name" value="Cyt_P450"/>
</dbReference>
<evidence type="ECO:0000313" key="13">
    <source>
        <dbReference type="Proteomes" id="UP000015241"/>
    </source>
</evidence>
<evidence type="ECO:0000313" key="12">
    <source>
        <dbReference type="EMBL" id="EPT00017.1"/>
    </source>
</evidence>
<dbReference type="Proteomes" id="UP000015241">
    <property type="component" value="Unassembled WGS sequence"/>
</dbReference>
<proteinExistence type="inferred from homology"/>
<comment type="cofactor">
    <cofactor evidence="1">
        <name>heme</name>
        <dbReference type="ChEBI" id="CHEBI:30413"/>
    </cofactor>
</comment>
<keyword evidence="7" id="KW-1133">Transmembrane helix</keyword>
<keyword evidence="5" id="KW-0812">Transmembrane</keyword>
<keyword evidence="11" id="KW-0472">Membrane</keyword>
<dbReference type="Pfam" id="PF00067">
    <property type="entry name" value="p450"/>
    <property type="match status" value="1"/>
</dbReference>
<dbReference type="STRING" id="743788.S8E4G8"/>
<dbReference type="OrthoDB" id="2800910at2759"/>
<evidence type="ECO:0000256" key="11">
    <source>
        <dbReference type="ARBA" id="ARBA00023136"/>
    </source>
</evidence>
<name>S8E4G8_FOMSC</name>
<keyword evidence="9" id="KW-0408">Iron</keyword>
<dbReference type="Gene3D" id="1.10.630.10">
    <property type="entry name" value="Cytochrome P450"/>
    <property type="match status" value="1"/>
</dbReference>
<protein>
    <recommendedName>
        <fullName evidence="14">Cytochrome P450</fullName>
    </recommendedName>
</protein>
<keyword evidence="10" id="KW-0503">Monooxygenase</keyword>
<dbReference type="InParanoid" id="S8E4G8"/>
<organism evidence="12 13">
    <name type="scientific">Fomitopsis schrenkii</name>
    <name type="common">Brown rot fungus</name>
    <dbReference type="NCBI Taxonomy" id="2126942"/>
    <lineage>
        <taxon>Eukaryota</taxon>
        <taxon>Fungi</taxon>
        <taxon>Dikarya</taxon>
        <taxon>Basidiomycota</taxon>
        <taxon>Agaricomycotina</taxon>
        <taxon>Agaricomycetes</taxon>
        <taxon>Polyporales</taxon>
        <taxon>Fomitopsis</taxon>
    </lineage>
</organism>
<evidence type="ECO:0000256" key="6">
    <source>
        <dbReference type="ARBA" id="ARBA00022723"/>
    </source>
</evidence>
<accession>S8E4G8</accession>
<dbReference type="PANTHER" id="PTHR46300:SF7">
    <property type="entry name" value="P450, PUTATIVE (EUROFUNG)-RELATED"/>
    <property type="match status" value="1"/>
</dbReference>
<evidence type="ECO:0000256" key="7">
    <source>
        <dbReference type="ARBA" id="ARBA00022989"/>
    </source>
</evidence>
<evidence type="ECO:0000256" key="8">
    <source>
        <dbReference type="ARBA" id="ARBA00023002"/>
    </source>
</evidence>
<dbReference type="InterPro" id="IPR036396">
    <property type="entry name" value="Cyt_P450_sf"/>
</dbReference>
<evidence type="ECO:0000256" key="5">
    <source>
        <dbReference type="ARBA" id="ARBA00022692"/>
    </source>
</evidence>
<evidence type="ECO:0000256" key="1">
    <source>
        <dbReference type="ARBA" id="ARBA00001971"/>
    </source>
</evidence>
<evidence type="ECO:0000256" key="3">
    <source>
        <dbReference type="ARBA" id="ARBA00010617"/>
    </source>
</evidence>
<dbReference type="HOGENOM" id="CLU_168463_2_0_1"/>
<keyword evidence="13" id="KW-1185">Reference proteome</keyword>
<dbReference type="GO" id="GO:0016020">
    <property type="term" value="C:membrane"/>
    <property type="evidence" value="ECO:0007669"/>
    <property type="project" value="UniProtKB-SubCell"/>
</dbReference>
<evidence type="ECO:0000256" key="9">
    <source>
        <dbReference type="ARBA" id="ARBA00023004"/>
    </source>
</evidence>
<dbReference type="PANTHER" id="PTHR46300">
    <property type="entry name" value="P450, PUTATIVE (EUROFUNG)-RELATED-RELATED"/>
    <property type="match status" value="1"/>
</dbReference>
<comment type="similarity">
    <text evidence="3">Belongs to the cytochrome P450 family.</text>
</comment>